<dbReference type="Proteomes" id="UP000250266">
    <property type="component" value="Unassembled WGS sequence"/>
</dbReference>
<reference evidence="3 4" key="1">
    <citation type="journal article" date="2016" name="Nat. Commun.">
        <title>Ectomycorrhizal ecology is imprinted in the genome of the dominant symbiotic fungus Cenococcum geophilum.</title>
        <authorList>
            <consortium name="DOE Joint Genome Institute"/>
            <person name="Peter M."/>
            <person name="Kohler A."/>
            <person name="Ohm R.A."/>
            <person name="Kuo A."/>
            <person name="Krutzmann J."/>
            <person name="Morin E."/>
            <person name="Arend M."/>
            <person name="Barry K.W."/>
            <person name="Binder M."/>
            <person name="Choi C."/>
            <person name="Clum A."/>
            <person name="Copeland A."/>
            <person name="Grisel N."/>
            <person name="Haridas S."/>
            <person name="Kipfer T."/>
            <person name="LaButti K."/>
            <person name="Lindquist E."/>
            <person name="Lipzen A."/>
            <person name="Maire R."/>
            <person name="Meier B."/>
            <person name="Mihaltcheva S."/>
            <person name="Molinier V."/>
            <person name="Murat C."/>
            <person name="Poggeler S."/>
            <person name="Quandt C.A."/>
            <person name="Sperisen C."/>
            <person name="Tritt A."/>
            <person name="Tisserant E."/>
            <person name="Crous P.W."/>
            <person name="Henrissat B."/>
            <person name="Nehls U."/>
            <person name="Egli S."/>
            <person name="Spatafora J.W."/>
            <person name="Grigoriev I.V."/>
            <person name="Martin F.M."/>
        </authorList>
    </citation>
    <scope>NUCLEOTIDE SEQUENCE [LARGE SCALE GENOMIC DNA]</scope>
    <source>
        <strain evidence="3 4">CBS 459.81</strain>
    </source>
</reference>
<dbReference type="Gene3D" id="3.20.20.100">
    <property type="entry name" value="NADP-dependent oxidoreductase domain"/>
    <property type="match status" value="1"/>
</dbReference>
<dbReference type="CDD" id="cd19071">
    <property type="entry name" value="AKR_AKR1-5-like"/>
    <property type="match status" value="1"/>
</dbReference>
<keyword evidence="1" id="KW-0560">Oxidoreductase</keyword>
<dbReference type="PRINTS" id="PR00069">
    <property type="entry name" value="ALDKETRDTASE"/>
</dbReference>
<dbReference type="InterPro" id="IPR036812">
    <property type="entry name" value="NAD(P)_OxRdtase_dom_sf"/>
</dbReference>
<evidence type="ECO:0000313" key="3">
    <source>
        <dbReference type="EMBL" id="OCK81471.1"/>
    </source>
</evidence>
<dbReference type="InterPro" id="IPR023210">
    <property type="entry name" value="NADP_OxRdtase_dom"/>
</dbReference>
<evidence type="ECO:0000256" key="1">
    <source>
        <dbReference type="ARBA" id="ARBA00023002"/>
    </source>
</evidence>
<dbReference type="GO" id="GO:0016491">
    <property type="term" value="F:oxidoreductase activity"/>
    <property type="evidence" value="ECO:0007669"/>
    <property type="project" value="UniProtKB-KW"/>
</dbReference>
<protein>
    <submittedName>
        <fullName evidence="3">Alcohol dehydrogenase</fullName>
    </submittedName>
</protein>
<dbReference type="Pfam" id="PF00248">
    <property type="entry name" value="Aldo_ket_red"/>
    <property type="match status" value="1"/>
</dbReference>
<dbReference type="OrthoDB" id="416253at2759"/>
<evidence type="ECO:0000259" key="2">
    <source>
        <dbReference type="Pfam" id="PF00248"/>
    </source>
</evidence>
<dbReference type="PANTHER" id="PTHR43827">
    <property type="entry name" value="2,5-DIKETO-D-GLUCONIC ACID REDUCTASE"/>
    <property type="match status" value="1"/>
</dbReference>
<dbReference type="InterPro" id="IPR020471">
    <property type="entry name" value="AKR"/>
</dbReference>
<organism evidence="3 4">
    <name type="scientific">Lepidopterella palustris CBS 459.81</name>
    <dbReference type="NCBI Taxonomy" id="1314670"/>
    <lineage>
        <taxon>Eukaryota</taxon>
        <taxon>Fungi</taxon>
        <taxon>Dikarya</taxon>
        <taxon>Ascomycota</taxon>
        <taxon>Pezizomycotina</taxon>
        <taxon>Dothideomycetes</taxon>
        <taxon>Pleosporomycetidae</taxon>
        <taxon>Mytilinidiales</taxon>
        <taxon>Argynnaceae</taxon>
        <taxon>Lepidopterella</taxon>
    </lineage>
</organism>
<dbReference type="AlphaFoldDB" id="A0A8E2ECJ2"/>
<sequence>MAPPTFTLASRIELANCLSMPQIHFVVYLTSGHETSQVVRWTSEVTIDSAQMVHNERESGRPSLTFSSEANTAALKREDIQNLLFTSKLASNSAYDAARRSVEQSANTCSLGYIGLFLLHSPYGGKHAKLKSCRAVEDAIDDGEIRVGGVKHLIASKPRIIPAVNQIEVHLFNIRTDITTLCQEHGIVVKTYAPLIRALGMKNATIISLSKKYHCTPGQLLVRRSLQNGNIPLPKSVKKERIVENGNGVGFEIAEANMKTMDGWIGRVSDWDPTDCP</sequence>
<dbReference type="PANTHER" id="PTHR43827:SF13">
    <property type="entry name" value="ALDO_KETO REDUCTASE FAMILY PROTEIN"/>
    <property type="match status" value="1"/>
</dbReference>
<evidence type="ECO:0000313" key="4">
    <source>
        <dbReference type="Proteomes" id="UP000250266"/>
    </source>
</evidence>
<dbReference type="EMBL" id="KV744920">
    <property type="protein sequence ID" value="OCK81471.1"/>
    <property type="molecule type" value="Genomic_DNA"/>
</dbReference>
<name>A0A8E2ECJ2_9PEZI</name>
<accession>A0A8E2ECJ2</accession>
<feature type="domain" description="NADP-dependent oxidoreductase" evidence="2">
    <location>
        <begin position="74"/>
        <end position="259"/>
    </location>
</feature>
<dbReference type="SUPFAM" id="SSF51430">
    <property type="entry name" value="NAD(P)-linked oxidoreductase"/>
    <property type="match status" value="1"/>
</dbReference>
<gene>
    <name evidence="3" type="ORF">K432DRAFT_416052</name>
</gene>
<keyword evidence="4" id="KW-1185">Reference proteome</keyword>
<proteinExistence type="predicted"/>